<dbReference type="Proteomes" id="UP001150581">
    <property type="component" value="Unassembled WGS sequence"/>
</dbReference>
<dbReference type="EMBL" id="JANBPG010000178">
    <property type="protein sequence ID" value="KAJ1899140.1"/>
    <property type="molecule type" value="Genomic_DNA"/>
</dbReference>
<comment type="caution">
    <text evidence="1">The sequence shown here is derived from an EMBL/GenBank/DDBJ whole genome shotgun (WGS) entry which is preliminary data.</text>
</comment>
<evidence type="ECO:0000313" key="2">
    <source>
        <dbReference type="Proteomes" id="UP001150581"/>
    </source>
</evidence>
<name>A0ACC1IQV4_9FUNG</name>
<protein>
    <submittedName>
        <fullName evidence="1">Uncharacterized protein</fullName>
    </submittedName>
</protein>
<accession>A0ACC1IQV4</accession>
<sequence>MGFELYRHLGLRIDVGTGLDISRDSASAFITVPPSRPTRRGGAQVRSTSVPPQCFSLHNSKYCGGSSGSGYGDHRMSTLVTISGQHVVDAGDFDKVLDQYFGSPDEFRYINTFFGCQSWAGHPKPRYRIAYTCRSLLESVEARACNQVYKPQPLCASACNSYVGEWSALTSDTDICANTTLAESNRQSLAESCESWPYDGKAGECVSNIESETEICGFSTGQLGSDKQDMEEIHRMCEYCKATDRSRCCRLSLVDERCSRLSTATNQALYLALMVIMGLLLWLIFTLVAWYLCQRNRANCNSKSQNFGNQATSKSTTLWRDFEAGSAYNSTIDINTNVQAGAPLRSTSLALIKGWGRLWCSFVPPSPSSSANSFNQHNDPGSADSPSDACSRAALDIGVCSIARRTSNQTLILTTHLPKIQTYGLTMANFDSKVSAHKSNLTDSETADKYNTFRSAIGTGSESDDNVIARDMTIRKRDQSLRGCPEVAQAIITDVGIDRGNTRGPKRESEKKMPPVALHTIYSDAESIDSDLFTVLYPYSSVEGDELTIKPGEKIRLLRLFSDGWTFVQRTDDGGVGAVPAVCLATDPGAIVEYASMMDELAMGK</sequence>
<proteinExistence type="predicted"/>
<evidence type="ECO:0000313" key="1">
    <source>
        <dbReference type="EMBL" id="KAJ1899140.1"/>
    </source>
</evidence>
<reference evidence="1" key="1">
    <citation type="submission" date="2022-07" db="EMBL/GenBank/DDBJ databases">
        <title>Phylogenomic reconstructions and comparative analyses of Kickxellomycotina fungi.</title>
        <authorList>
            <person name="Reynolds N.K."/>
            <person name="Stajich J.E."/>
            <person name="Barry K."/>
            <person name="Grigoriev I.V."/>
            <person name="Crous P."/>
            <person name="Smith M.E."/>
        </authorList>
    </citation>
    <scope>NUCLEOTIDE SEQUENCE</scope>
    <source>
        <strain evidence="1">Benny 63K</strain>
    </source>
</reference>
<gene>
    <name evidence="1" type="ORF">LPJ66_002305</name>
</gene>
<organism evidence="1 2">
    <name type="scientific">Kickxella alabastrina</name>
    <dbReference type="NCBI Taxonomy" id="61397"/>
    <lineage>
        <taxon>Eukaryota</taxon>
        <taxon>Fungi</taxon>
        <taxon>Fungi incertae sedis</taxon>
        <taxon>Zoopagomycota</taxon>
        <taxon>Kickxellomycotina</taxon>
        <taxon>Kickxellomycetes</taxon>
        <taxon>Kickxellales</taxon>
        <taxon>Kickxellaceae</taxon>
        <taxon>Kickxella</taxon>
    </lineage>
</organism>
<keyword evidence="2" id="KW-1185">Reference proteome</keyword>